<dbReference type="InterPro" id="IPR015854">
    <property type="entry name" value="ABC_transpr_LolD-like"/>
</dbReference>
<name>A0A0D8B809_9ACTN</name>
<evidence type="ECO:0000256" key="4">
    <source>
        <dbReference type="SAM" id="MobiDB-lite"/>
    </source>
</evidence>
<feature type="region of interest" description="Disordered" evidence="4">
    <location>
        <begin position="1"/>
        <end position="61"/>
    </location>
</feature>
<gene>
    <name evidence="6" type="ORF">FF36_05628</name>
</gene>
<dbReference type="GO" id="GO:0022857">
    <property type="term" value="F:transmembrane transporter activity"/>
    <property type="evidence" value="ECO:0007669"/>
    <property type="project" value="UniProtKB-ARBA"/>
</dbReference>
<dbReference type="FunFam" id="3.40.50.300:FF:000032">
    <property type="entry name" value="Export ABC transporter ATP-binding protein"/>
    <property type="match status" value="1"/>
</dbReference>
<dbReference type="GO" id="GO:0005886">
    <property type="term" value="C:plasma membrane"/>
    <property type="evidence" value="ECO:0007669"/>
    <property type="project" value="TreeGrafter"/>
</dbReference>
<dbReference type="PROSITE" id="PS00211">
    <property type="entry name" value="ABC_TRANSPORTER_1"/>
    <property type="match status" value="1"/>
</dbReference>
<dbReference type="PANTHER" id="PTHR24220:SF86">
    <property type="entry name" value="ABC TRANSPORTER ABCH.1"/>
    <property type="match status" value="1"/>
</dbReference>
<dbReference type="GO" id="GO:0098796">
    <property type="term" value="C:membrane protein complex"/>
    <property type="evidence" value="ECO:0007669"/>
    <property type="project" value="UniProtKB-ARBA"/>
</dbReference>
<dbReference type="AlphaFoldDB" id="A0A0D8B809"/>
<dbReference type="InterPro" id="IPR003593">
    <property type="entry name" value="AAA+_ATPase"/>
</dbReference>
<dbReference type="InterPro" id="IPR003439">
    <property type="entry name" value="ABC_transporter-like_ATP-bd"/>
</dbReference>
<dbReference type="CDD" id="cd03255">
    <property type="entry name" value="ABC_MJ0796_LolCDE_FtsE"/>
    <property type="match status" value="1"/>
</dbReference>
<dbReference type="InterPro" id="IPR017911">
    <property type="entry name" value="MacB-like_ATP-bd"/>
</dbReference>
<dbReference type="GO" id="GO:0016887">
    <property type="term" value="F:ATP hydrolysis activity"/>
    <property type="evidence" value="ECO:0007669"/>
    <property type="project" value="InterPro"/>
</dbReference>
<dbReference type="Pfam" id="PF00005">
    <property type="entry name" value="ABC_tran"/>
    <property type="match status" value="1"/>
</dbReference>
<dbReference type="InterPro" id="IPR017871">
    <property type="entry name" value="ABC_transporter-like_CS"/>
</dbReference>
<proteinExistence type="predicted"/>
<reference evidence="7" key="1">
    <citation type="submission" date="2015-02" db="EMBL/GenBank/DDBJ databases">
        <title>Draft Genome of Frankia sp. CpI1-S.</title>
        <authorList>
            <person name="Oshone R.T."/>
            <person name="Ngom M."/>
            <person name="Ghodhbane-Gtari F."/>
            <person name="Gtari M."/>
            <person name="Morris K."/>
            <person name="Thomas K."/>
            <person name="Sen A."/>
            <person name="Tisa L.S."/>
        </authorList>
    </citation>
    <scope>NUCLEOTIDE SEQUENCE [LARGE SCALE GENOMIC DNA]</scope>
    <source>
        <strain evidence="7">CpI1-S</strain>
    </source>
</reference>
<organism evidence="6 7">
    <name type="scientific">Frankia torreyi</name>
    <dbReference type="NCBI Taxonomy" id="1856"/>
    <lineage>
        <taxon>Bacteria</taxon>
        <taxon>Bacillati</taxon>
        <taxon>Actinomycetota</taxon>
        <taxon>Actinomycetes</taxon>
        <taxon>Frankiales</taxon>
        <taxon>Frankiaceae</taxon>
        <taxon>Frankia</taxon>
    </lineage>
</organism>
<accession>A0A0D8B809</accession>
<reference evidence="6 7" key="2">
    <citation type="journal article" date="2016" name="Genome Announc.">
        <title>Permanent Draft Genome Sequences for Two Variants of Frankia sp. Strain CpI1, the First Frankia Strain Isolated from Root Nodules of Comptonia peregrina.</title>
        <authorList>
            <person name="Oshone R."/>
            <person name="Hurst S.G.IV."/>
            <person name="Abebe-Akele F."/>
            <person name="Simpson S."/>
            <person name="Morris K."/>
            <person name="Thomas W.K."/>
            <person name="Tisa L.S."/>
        </authorList>
    </citation>
    <scope>NUCLEOTIDE SEQUENCE [LARGE SCALE GENOMIC DNA]</scope>
    <source>
        <strain evidence="7">CpI1-S</strain>
    </source>
</reference>
<feature type="domain" description="ABC transporter" evidence="5">
    <location>
        <begin position="68"/>
        <end position="300"/>
    </location>
</feature>
<protein>
    <submittedName>
        <fullName evidence="6">ABC-type antimicrobial peptide transport system, ATPase component</fullName>
    </submittedName>
</protein>
<keyword evidence="1" id="KW-0813">Transport</keyword>
<evidence type="ECO:0000256" key="2">
    <source>
        <dbReference type="ARBA" id="ARBA00022741"/>
    </source>
</evidence>
<dbReference type="Proteomes" id="UP000032545">
    <property type="component" value="Unassembled WGS sequence"/>
</dbReference>
<dbReference type="GO" id="GO:0005524">
    <property type="term" value="F:ATP binding"/>
    <property type="evidence" value="ECO:0007669"/>
    <property type="project" value="UniProtKB-KW"/>
</dbReference>
<dbReference type="PANTHER" id="PTHR24220">
    <property type="entry name" value="IMPORT ATP-BINDING PROTEIN"/>
    <property type="match status" value="1"/>
</dbReference>
<dbReference type="PROSITE" id="PS50893">
    <property type="entry name" value="ABC_TRANSPORTER_2"/>
    <property type="match status" value="1"/>
</dbReference>
<dbReference type="InterPro" id="IPR027417">
    <property type="entry name" value="P-loop_NTPase"/>
</dbReference>
<keyword evidence="2" id="KW-0547">Nucleotide-binding</keyword>
<evidence type="ECO:0000256" key="3">
    <source>
        <dbReference type="ARBA" id="ARBA00022840"/>
    </source>
</evidence>
<evidence type="ECO:0000313" key="6">
    <source>
        <dbReference type="EMBL" id="KJE20079.1"/>
    </source>
</evidence>
<keyword evidence="7" id="KW-1185">Reference proteome</keyword>
<dbReference type="EMBL" id="JYFN01000072">
    <property type="protein sequence ID" value="KJE20079.1"/>
    <property type="molecule type" value="Genomic_DNA"/>
</dbReference>
<dbReference type="Gene3D" id="3.40.50.300">
    <property type="entry name" value="P-loop containing nucleotide triphosphate hydrolases"/>
    <property type="match status" value="1"/>
</dbReference>
<feature type="compositionally biased region" description="Low complexity" evidence="4">
    <location>
        <begin position="1"/>
        <end position="13"/>
    </location>
</feature>
<evidence type="ECO:0000313" key="7">
    <source>
        <dbReference type="Proteomes" id="UP000032545"/>
    </source>
</evidence>
<evidence type="ECO:0000256" key="1">
    <source>
        <dbReference type="ARBA" id="ARBA00022448"/>
    </source>
</evidence>
<dbReference type="SMART" id="SM00382">
    <property type="entry name" value="AAA"/>
    <property type="match status" value="1"/>
</dbReference>
<evidence type="ECO:0000259" key="5">
    <source>
        <dbReference type="PROSITE" id="PS50893"/>
    </source>
</evidence>
<keyword evidence="3" id="KW-0067">ATP-binding</keyword>
<dbReference type="SUPFAM" id="SSF52540">
    <property type="entry name" value="P-loop containing nucleoside triphosphate hydrolases"/>
    <property type="match status" value="1"/>
</dbReference>
<dbReference type="PATRIC" id="fig|1502723.3.peg.6240"/>
<sequence length="300" mass="31416">MTPTDSPPTESTPIASGPDEPGANESGANEPGPIGPGRNESGANEPGPIGPGRNESGANKSGASTAVIELTDVRKTYRSGLFEVAALRGVSLSIQEGEYVAITGPSGSGKSTLMHILGCLDVPTSGLYRLAGEDVGGMSEDQLAEVRNRRIGFVFQQFNLLPSMTAWRNVELPLCYAGGPRSERRQRAVDALADVGLADRVEHRPAELSGGQQQRVAVARALVTNPSLILADEPTGNLDSASTEDVLGLFRRLHDLGRTIVLITHEAEVAAAADRVLQVRDGVVTADSGPGARAPRKVRA</sequence>
<comment type="caution">
    <text evidence="6">The sequence shown here is derived from an EMBL/GenBank/DDBJ whole genome shotgun (WGS) entry which is preliminary data.</text>
</comment>